<feature type="transmembrane region" description="Helical" evidence="1">
    <location>
        <begin position="105"/>
        <end position="123"/>
    </location>
</feature>
<organism evidence="3 4">
    <name type="scientific">Streptosporangium fragile</name>
    <dbReference type="NCBI Taxonomy" id="46186"/>
    <lineage>
        <taxon>Bacteria</taxon>
        <taxon>Bacillati</taxon>
        <taxon>Actinomycetota</taxon>
        <taxon>Actinomycetes</taxon>
        <taxon>Streptosporangiales</taxon>
        <taxon>Streptosporangiaceae</taxon>
        <taxon>Streptosporangium</taxon>
    </lineage>
</organism>
<dbReference type="RefSeq" id="WP_344980672.1">
    <property type="nucleotide sequence ID" value="NZ_BAAAVI010000080.1"/>
</dbReference>
<proteinExistence type="predicted"/>
<protein>
    <submittedName>
        <fullName evidence="3">Membrane protein</fullName>
    </submittedName>
</protein>
<feature type="domain" description="DUF7144" evidence="2">
    <location>
        <begin position="12"/>
        <end position="126"/>
    </location>
</feature>
<keyword evidence="1" id="KW-1133">Transmembrane helix</keyword>
<evidence type="ECO:0000256" key="1">
    <source>
        <dbReference type="SAM" id="Phobius"/>
    </source>
</evidence>
<accession>A0ABP6IQI7</accession>
<gene>
    <name evidence="3" type="ORF">GCM10010517_70830</name>
</gene>
<evidence type="ECO:0000313" key="3">
    <source>
        <dbReference type="EMBL" id="GAA2904728.1"/>
    </source>
</evidence>
<keyword evidence="1" id="KW-0472">Membrane</keyword>
<keyword evidence="4" id="KW-1185">Reference proteome</keyword>
<reference evidence="4" key="1">
    <citation type="journal article" date="2019" name="Int. J. Syst. Evol. Microbiol.">
        <title>The Global Catalogue of Microorganisms (GCM) 10K type strain sequencing project: providing services to taxonomists for standard genome sequencing and annotation.</title>
        <authorList>
            <consortium name="The Broad Institute Genomics Platform"/>
            <consortium name="The Broad Institute Genome Sequencing Center for Infectious Disease"/>
            <person name="Wu L."/>
            <person name="Ma J."/>
        </authorList>
    </citation>
    <scope>NUCLEOTIDE SEQUENCE [LARGE SCALE GENOMIC DNA]</scope>
    <source>
        <strain evidence="4">JCM 6242</strain>
    </source>
</reference>
<feature type="transmembrane region" description="Helical" evidence="1">
    <location>
        <begin position="79"/>
        <end position="99"/>
    </location>
</feature>
<name>A0ABP6IQI7_9ACTN</name>
<dbReference type="Proteomes" id="UP001500831">
    <property type="component" value="Unassembled WGS sequence"/>
</dbReference>
<comment type="caution">
    <text evidence="3">The sequence shown here is derived from an EMBL/GenBank/DDBJ whole genome shotgun (WGS) entry which is preliminary data.</text>
</comment>
<feature type="transmembrane region" description="Helical" evidence="1">
    <location>
        <begin position="12"/>
        <end position="36"/>
    </location>
</feature>
<sequence length="133" mass="14730">MSSERVTGWVGWIWFAGMMMILNGIFNSINGLTAIFNDRFFLEARGRVLVFDLTGWGWVHLTVGILLIVVGAALATGRLWARIVGIALVMINAVAQMASVWAYPWWSLLALVVDGLVLYALIVHGREAEALRL</sequence>
<dbReference type="InterPro" id="IPR055568">
    <property type="entry name" value="DUF7144"/>
</dbReference>
<dbReference type="EMBL" id="BAAAVI010000080">
    <property type="protein sequence ID" value="GAA2904728.1"/>
    <property type="molecule type" value="Genomic_DNA"/>
</dbReference>
<evidence type="ECO:0000259" key="2">
    <source>
        <dbReference type="Pfam" id="PF23636"/>
    </source>
</evidence>
<keyword evidence="1" id="KW-0812">Transmembrane</keyword>
<evidence type="ECO:0000313" key="4">
    <source>
        <dbReference type="Proteomes" id="UP001500831"/>
    </source>
</evidence>
<dbReference type="Pfam" id="PF23636">
    <property type="entry name" value="DUF7144"/>
    <property type="match status" value="1"/>
</dbReference>
<feature type="transmembrane region" description="Helical" evidence="1">
    <location>
        <begin position="56"/>
        <end position="74"/>
    </location>
</feature>